<feature type="transmembrane region" description="Helical" evidence="1">
    <location>
        <begin position="107"/>
        <end position="126"/>
    </location>
</feature>
<feature type="transmembrane region" description="Helical" evidence="1">
    <location>
        <begin position="312"/>
        <end position="331"/>
    </location>
</feature>
<reference evidence="2" key="1">
    <citation type="journal article" date="2014" name="Int. J. Syst. Evol. Microbiol.">
        <title>Complete genome sequence of Corynebacterium casei LMG S-19264T (=DSM 44701T), isolated from a smear-ripened cheese.</title>
        <authorList>
            <consortium name="US DOE Joint Genome Institute (JGI-PGF)"/>
            <person name="Walter F."/>
            <person name="Albersmeier A."/>
            <person name="Kalinowski J."/>
            <person name="Ruckert C."/>
        </authorList>
    </citation>
    <scope>NUCLEOTIDE SEQUENCE</scope>
    <source>
        <strain evidence="2">VKM Ac-1958</strain>
    </source>
</reference>
<feature type="transmembrane region" description="Helical" evidence="1">
    <location>
        <begin position="6"/>
        <end position="28"/>
    </location>
</feature>
<feature type="transmembrane region" description="Helical" evidence="1">
    <location>
        <begin position="388"/>
        <end position="407"/>
    </location>
</feature>
<feature type="transmembrane region" description="Helical" evidence="1">
    <location>
        <begin position="340"/>
        <end position="368"/>
    </location>
</feature>
<feature type="transmembrane region" description="Helical" evidence="1">
    <location>
        <begin position="65"/>
        <end position="86"/>
    </location>
</feature>
<dbReference type="Pfam" id="PF20176">
    <property type="entry name" value="DUF6541"/>
    <property type="match status" value="1"/>
</dbReference>
<evidence type="ECO:0000313" key="3">
    <source>
        <dbReference type="Proteomes" id="UP001142325"/>
    </source>
</evidence>
<feature type="transmembrane region" description="Helical" evidence="1">
    <location>
        <begin position="452"/>
        <end position="476"/>
    </location>
</feature>
<reference evidence="2" key="2">
    <citation type="submission" date="2023-01" db="EMBL/GenBank/DDBJ databases">
        <authorList>
            <person name="Sun Q."/>
            <person name="Evtushenko L."/>
        </authorList>
    </citation>
    <scope>NUCLEOTIDE SEQUENCE</scope>
    <source>
        <strain evidence="2">VKM Ac-1958</strain>
    </source>
</reference>
<feature type="transmembrane region" description="Helical" evidence="1">
    <location>
        <begin position="414"/>
        <end position="432"/>
    </location>
</feature>
<dbReference type="RefSeq" id="WP_204937770.1">
    <property type="nucleotide sequence ID" value="NZ_BAAAUM010000002.1"/>
</dbReference>
<proteinExistence type="predicted"/>
<evidence type="ECO:0000313" key="2">
    <source>
        <dbReference type="EMBL" id="GLK02953.1"/>
    </source>
</evidence>
<feature type="transmembrane region" description="Helical" evidence="1">
    <location>
        <begin position="248"/>
        <end position="267"/>
    </location>
</feature>
<accession>A0A9W6HU07</accession>
<feature type="transmembrane region" description="Helical" evidence="1">
    <location>
        <begin position="192"/>
        <end position="214"/>
    </location>
</feature>
<sequence>MIGDWLAQAPLFLLAVAVLFVPGALVGLSLRLRGLVLAAAAPGISVALLAVLAIAYPLIGVAWNGVSAGLGVAIVAAVVLGLRVLIGRMRPRDGIAPDATASPGRSLLLLVVGLVVGAALNAARLMTYVGLPTAISQTNDAVFHLNALRWIAETGSASSLDLTSMLGASSFYPAAWHAVASLVAVSESLIPVAANLVALVIVALIWPLGIALLARELSRGDALVTALAAALSAGLLVFPQLMIEWGVLYPYALSLALVPAALALAIRAVRQGILPYFRVEDDTPSPRAGAWTATITALVIVVGILLAQPSSVLVWGLLLLLWLSGEAIAVWRSGHRRRGLLVGVLGAGWALFAGVWAVLAYLAGPVLWKPYRSIVGAGLDVLLNSHSQVPPALALSALMVVGLFAAARQQAWRWLAVAWGVVSFLYVFSVATDIRVLKRVLTGPWYGDSFRLASIVPLVVIPLAALGLAVLVRAAAARLRGTTAEDRLSWGALALVALLGAATVAIAPVSLLRVAAETDRYSRYAMTDDTYLSTDEYTLLRALPELVPEDALLIGNPSTGIGFAYVLGQRDVIPRTWSPPVSQAWDELALNMRDAGTDPAVCEALAAYGSPTHVLDFGPGSTGPGQYVMPGMTDFERQPGFELVERRGDASLWEITACE</sequence>
<dbReference type="Proteomes" id="UP001142325">
    <property type="component" value="Unassembled WGS sequence"/>
</dbReference>
<dbReference type="InterPro" id="IPR046671">
    <property type="entry name" value="DUF6541"/>
</dbReference>
<gene>
    <name evidence="2" type="ORF">GCM10017596_26680</name>
</gene>
<comment type="caution">
    <text evidence="2">The sequence shown here is derived from an EMBL/GenBank/DDBJ whole genome shotgun (WGS) entry which is preliminary data.</text>
</comment>
<organism evidence="2 3">
    <name type="scientific">Microbacterium keratanolyticum</name>
    <dbReference type="NCBI Taxonomy" id="67574"/>
    <lineage>
        <taxon>Bacteria</taxon>
        <taxon>Bacillati</taxon>
        <taxon>Actinomycetota</taxon>
        <taxon>Actinomycetes</taxon>
        <taxon>Micrococcales</taxon>
        <taxon>Microbacteriaceae</taxon>
        <taxon>Microbacterium</taxon>
    </lineage>
</organism>
<dbReference type="EMBL" id="BSET01000002">
    <property type="protein sequence ID" value="GLK02953.1"/>
    <property type="molecule type" value="Genomic_DNA"/>
</dbReference>
<keyword evidence="1" id="KW-0472">Membrane</keyword>
<feature type="transmembrane region" description="Helical" evidence="1">
    <location>
        <begin position="288"/>
        <end position="306"/>
    </location>
</feature>
<feature type="transmembrane region" description="Helical" evidence="1">
    <location>
        <begin position="488"/>
        <end position="512"/>
    </location>
</feature>
<feature type="transmembrane region" description="Helical" evidence="1">
    <location>
        <begin position="221"/>
        <end position="242"/>
    </location>
</feature>
<feature type="transmembrane region" description="Helical" evidence="1">
    <location>
        <begin position="35"/>
        <end position="59"/>
    </location>
</feature>
<protein>
    <submittedName>
        <fullName evidence="2">Uncharacterized protein</fullName>
    </submittedName>
</protein>
<keyword evidence="1" id="KW-1133">Transmembrane helix</keyword>
<dbReference type="AlphaFoldDB" id="A0A9W6HU07"/>
<name>A0A9W6HU07_9MICO</name>
<keyword evidence="1" id="KW-0812">Transmembrane</keyword>
<evidence type="ECO:0000256" key="1">
    <source>
        <dbReference type="SAM" id="Phobius"/>
    </source>
</evidence>
<keyword evidence="3" id="KW-1185">Reference proteome</keyword>